<sequence length="272" mass="29876">MSQALLAHLVLHPKVSQSLKVLSTTVGRDKVYRLIQYASRLIAWYILRSGGPAAKEAAMRWDGLKSGLASGRKMLRLVKPMEHLQSALNTANTPVRSRSLTPLASPLASFAQVVRQLCYAGYLSTDMIVWLQSVKFLRLNADKHSRINKISQRFWMYGIISSLVSSVASLVRLRAEGRRLALSRSISSSSEKGGPEGGDEGQRREEGKRLLTERATLVSQVVQDSMDFWLPANNLGITTLNDGVIGALGAATSYMALQQQWIKVNGLPGKAK</sequence>
<dbReference type="PANTHER" id="PTHR12652:SF50">
    <property type="entry name" value="PEROXIN 11"/>
    <property type="match status" value="1"/>
</dbReference>
<dbReference type="Proteomes" id="UP000812966">
    <property type="component" value="Unassembled WGS sequence"/>
</dbReference>
<dbReference type="Pfam" id="PF05648">
    <property type="entry name" value="PEX11"/>
    <property type="match status" value="1"/>
</dbReference>
<dbReference type="GO" id="GO:0016559">
    <property type="term" value="P:peroxisome fission"/>
    <property type="evidence" value="ECO:0007669"/>
    <property type="project" value="InterPro"/>
</dbReference>
<evidence type="ECO:0000256" key="3">
    <source>
        <dbReference type="ARBA" id="ARBA00023140"/>
    </source>
</evidence>
<protein>
    <recommendedName>
        <fullName evidence="8">Peroxisomal biogenesis factor 11</fullName>
    </recommendedName>
</protein>
<proteinExistence type="predicted"/>
<keyword evidence="3" id="KW-0576">Peroxisome</keyword>
<evidence type="ECO:0000313" key="6">
    <source>
        <dbReference type="EMBL" id="KAG7529433.1"/>
    </source>
</evidence>
<dbReference type="AlphaFoldDB" id="A0A8K0NNR9"/>
<evidence type="ECO:0000256" key="2">
    <source>
        <dbReference type="ARBA" id="ARBA00023136"/>
    </source>
</evidence>
<dbReference type="OrthoDB" id="411017at2759"/>
<name>A0A8K0NNR9_9TREE</name>
<keyword evidence="1" id="KW-0962">Peroxisome biogenesis</keyword>
<gene>
    <name evidence="6" type="ORF">FFLO_05661</name>
</gene>
<evidence type="ECO:0000313" key="7">
    <source>
        <dbReference type="Proteomes" id="UP000812966"/>
    </source>
</evidence>
<evidence type="ECO:0008006" key="8">
    <source>
        <dbReference type="Google" id="ProtNLM"/>
    </source>
</evidence>
<comment type="subcellular location">
    <subcellularLocation>
        <location evidence="4">Peroxisome membrane</location>
    </subcellularLocation>
</comment>
<evidence type="ECO:0000256" key="1">
    <source>
        <dbReference type="ARBA" id="ARBA00022593"/>
    </source>
</evidence>
<dbReference type="PANTHER" id="PTHR12652">
    <property type="entry name" value="PEROXISOMAL BIOGENESIS FACTOR 11"/>
    <property type="match status" value="1"/>
</dbReference>
<keyword evidence="7" id="KW-1185">Reference proteome</keyword>
<feature type="region of interest" description="Disordered" evidence="5">
    <location>
        <begin position="184"/>
        <end position="206"/>
    </location>
</feature>
<accession>A0A8K0NNR9</accession>
<dbReference type="EMBL" id="JABELV010000150">
    <property type="protein sequence ID" value="KAG7529433.1"/>
    <property type="molecule type" value="Genomic_DNA"/>
</dbReference>
<evidence type="ECO:0000256" key="4">
    <source>
        <dbReference type="ARBA" id="ARBA00046271"/>
    </source>
</evidence>
<evidence type="ECO:0000256" key="5">
    <source>
        <dbReference type="SAM" id="MobiDB-lite"/>
    </source>
</evidence>
<organism evidence="6 7">
    <name type="scientific">Filobasidium floriforme</name>
    <dbReference type="NCBI Taxonomy" id="5210"/>
    <lineage>
        <taxon>Eukaryota</taxon>
        <taxon>Fungi</taxon>
        <taxon>Dikarya</taxon>
        <taxon>Basidiomycota</taxon>
        <taxon>Agaricomycotina</taxon>
        <taxon>Tremellomycetes</taxon>
        <taxon>Filobasidiales</taxon>
        <taxon>Filobasidiaceae</taxon>
        <taxon>Filobasidium</taxon>
    </lineage>
</organism>
<dbReference type="InterPro" id="IPR008733">
    <property type="entry name" value="PEX11"/>
</dbReference>
<comment type="caution">
    <text evidence="6">The sequence shown here is derived from an EMBL/GenBank/DDBJ whole genome shotgun (WGS) entry which is preliminary data.</text>
</comment>
<keyword evidence="2" id="KW-0472">Membrane</keyword>
<reference evidence="6" key="1">
    <citation type="submission" date="2020-04" db="EMBL/GenBank/DDBJ databases">
        <title>Analysis of mating type loci in Filobasidium floriforme.</title>
        <authorList>
            <person name="Nowrousian M."/>
        </authorList>
    </citation>
    <scope>NUCLEOTIDE SEQUENCE</scope>
    <source>
        <strain evidence="6">CBS 6242</strain>
    </source>
</reference>
<dbReference type="GO" id="GO:0005778">
    <property type="term" value="C:peroxisomal membrane"/>
    <property type="evidence" value="ECO:0007669"/>
    <property type="project" value="UniProtKB-SubCell"/>
</dbReference>